<organism evidence="3 4">
    <name type="scientific">Canna indica</name>
    <name type="common">Indian-shot</name>
    <dbReference type="NCBI Taxonomy" id="4628"/>
    <lineage>
        <taxon>Eukaryota</taxon>
        <taxon>Viridiplantae</taxon>
        <taxon>Streptophyta</taxon>
        <taxon>Embryophyta</taxon>
        <taxon>Tracheophyta</taxon>
        <taxon>Spermatophyta</taxon>
        <taxon>Magnoliopsida</taxon>
        <taxon>Liliopsida</taxon>
        <taxon>Zingiberales</taxon>
        <taxon>Cannaceae</taxon>
        <taxon>Canna</taxon>
    </lineage>
</organism>
<keyword evidence="4" id="KW-1185">Reference proteome</keyword>
<accession>A0AAQ3JVU0</accession>
<feature type="region of interest" description="Disordered" evidence="1">
    <location>
        <begin position="84"/>
        <end position="107"/>
    </location>
</feature>
<feature type="chain" id="PRO_5042963692" evidence="2">
    <location>
        <begin position="30"/>
        <end position="107"/>
    </location>
</feature>
<name>A0AAQ3JVU0_9LILI</name>
<feature type="compositionally biased region" description="Basic and acidic residues" evidence="1">
    <location>
        <begin position="84"/>
        <end position="96"/>
    </location>
</feature>
<keyword evidence="2" id="KW-0732">Signal</keyword>
<evidence type="ECO:0000313" key="3">
    <source>
        <dbReference type="EMBL" id="WOK96328.1"/>
    </source>
</evidence>
<protein>
    <submittedName>
        <fullName evidence="3">Uncharacterized protein</fullName>
    </submittedName>
</protein>
<dbReference type="PANTHER" id="PTHR36705:SF10">
    <property type="entry name" value="CLAVATA3_ESR (CLE)-RELATED PROTEIN 19"/>
    <property type="match status" value="1"/>
</dbReference>
<dbReference type="AlphaFoldDB" id="A0AAQ3JVU0"/>
<evidence type="ECO:0000313" key="4">
    <source>
        <dbReference type="Proteomes" id="UP001327560"/>
    </source>
</evidence>
<proteinExistence type="predicted"/>
<feature type="signal peptide" evidence="2">
    <location>
        <begin position="1"/>
        <end position="29"/>
    </location>
</feature>
<sequence length="107" mass="11664">MRRRRPAHEALVACSLILVIASIICHGFAREVTGKQTRIGEDEKRATPKEASPVAMVDVPGVSLSRSNSSMAGSWRNLTAWSERKGSSLVEDDKRIVPSGSNPLHNK</sequence>
<dbReference type="PANTHER" id="PTHR36705">
    <property type="entry name" value="CLAVATA3/ESR (CLE)-RELATED PROTEIN 20"/>
    <property type="match status" value="1"/>
</dbReference>
<gene>
    <name evidence="3" type="ORF">Cni_G05035</name>
</gene>
<dbReference type="Proteomes" id="UP001327560">
    <property type="component" value="Chromosome 2"/>
</dbReference>
<reference evidence="3 4" key="1">
    <citation type="submission" date="2023-10" db="EMBL/GenBank/DDBJ databases">
        <title>Chromosome-scale genome assembly provides insights into flower coloration mechanisms of Canna indica.</title>
        <authorList>
            <person name="Li C."/>
        </authorList>
    </citation>
    <scope>NUCLEOTIDE SEQUENCE [LARGE SCALE GENOMIC DNA]</scope>
    <source>
        <tissue evidence="3">Flower</tissue>
    </source>
</reference>
<evidence type="ECO:0000256" key="1">
    <source>
        <dbReference type="SAM" id="MobiDB-lite"/>
    </source>
</evidence>
<evidence type="ECO:0000256" key="2">
    <source>
        <dbReference type="SAM" id="SignalP"/>
    </source>
</evidence>
<dbReference type="EMBL" id="CP136891">
    <property type="protein sequence ID" value="WOK96328.1"/>
    <property type="molecule type" value="Genomic_DNA"/>
</dbReference>